<dbReference type="PANTHER" id="PTHR30461">
    <property type="entry name" value="DNA-INVERTASE FROM LAMBDOID PROPHAGE"/>
    <property type="match status" value="1"/>
</dbReference>
<dbReference type="GO" id="GO:0015074">
    <property type="term" value="P:DNA integration"/>
    <property type="evidence" value="ECO:0007669"/>
    <property type="project" value="UniProtKB-KW"/>
</dbReference>
<dbReference type="SMART" id="SM00857">
    <property type="entry name" value="Resolvase"/>
    <property type="match status" value="1"/>
</dbReference>
<dbReference type="Pfam" id="PF13408">
    <property type="entry name" value="Zn_ribbon_recom"/>
    <property type="match status" value="1"/>
</dbReference>
<dbReference type="InterPro" id="IPR038109">
    <property type="entry name" value="DNA_bind_recomb_sf"/>
</dbReference>
<feature type="compositionally biased region" description="Basic and acidic residues" evidence="4">
    <location>
        <begin position="520"/>
        <end position="535"/>
    </location>
</feature>
<sequence>MMRVAIYARVSTEAQEARGTIGSQLEVLRKRVAAEGHQLIAEYCDDGCSGARLDRPGLDAVRDAAEAGQIEAVWCLSPDRLARVYAYQVIVLDELARCGVSVLFHDTPQLNNDPQTQLLQQVQGVIAEYERAKIAERYRRGKLWRSRAGEVIAWKCSYGYRRIPRTPGQPAHLEVYEPEAGVVRRIFADYVHHNVSVRQITRRLNDDGIPSPSGQDIWGCSTIGRLLRNEAYVGRVYFNRRESVASRKAKKGTRQVERPREQWIAIPVPPIVSDELFEAAQRVSRDNSKWSPRRTQAGHWLLRGLIKCGHCHVTVSCHKMRGRNGSVHRYYYCANHDPLRAKGEHRRCPERNIRADELDAFVFEQVRAALLRPQTLLAGQEAVATHRKPSGDELLEAELTRLDRKIDAVCAERRRVADLYQASFIEQHELLRRGKELDARRRTLETQRETLICERKELGQKNRLRQRIAGFAEEIIATIDTLDFEQRQRLLRLVVEQVRVQGWQVEIRLRIPLDGPPDPPDQRVSSKDRLRSLDG</sequence>
<evidence type="ECO:0000256" key="2">
    <source>
        <dbReference type="ARBA" id="ARBA00023125"/>
    </source>
</evidence>
<feature type="non-terminal residue" evidence="7">
    <location>
        <position position="535"/>
    </location>
</feature>
<name>T1A2R1_9ZZZZ</name>
<dbReference type="InterPro" id="IPR006118">
    <property type="entry name" value="Recombinase_CS"/>
</dbReference>
<keyword evidence="2" id="KW-0238">DNA-binding</keyword>
<evidence type="ECO:0000259" key="6">
    <source>
        <dbReference type="PROSITE" id="PS51737"/>
    </source>
</evidence>
<feature type="region of interest" description="Disordered" evidence="4">
    <location>
        <begin position="514"/>
        <end position="535"/>
    </location>
</feature>
<dbReference type="PANTHER" id="PTHR30461:SF23">
    <property type="entry name" value="DNA RECOMBINASE-RELATED"/>
    <property type="match status" value="1"/>
</dbReference>
<dbReference type="SUPFAM" id="SSF53041">
    <property type="entry name" value="Resolvase-like"/>
    <property type="match status" value="1"/>
</dbReference>
<dbReference type="InterPro" id="IPR025827">
    <property type="entry name" value="Zn_ribbon_recom_dom"/>
</dbReference>
<dbReference type="Pfam" id="PF00239">
    <property type="entry name" value="Resolvase"/>
    <property type="match status" value="1"/>
</dbReference>
<accession>T1A2R1</accession>
<dbReference type="InterPro" id="IPR011109">
    <property type="entry name" value="DNA_bind_recombinase_dom"/>
</dbReference>
<evidence type="ECO:0000256" key="3">
    <source>
        <dbReference type="ARBA" id="ARBA00023172"/>
    </source>
</evidence>
<organism evidence="7">
    <name type="scientific">mine drainage metagenome</name>
    <dbReference type="NCBI Taxonomy" id="410659"/>
    <lineage>
        <taxon>unclassified sequences</taxon>
        <taxon>metagenomes</taxon>
        <taxon>ecological metagenomes</taxon>
    </lineage>
</organism>
<dbReference type="GO" id="GO:0000150">
    <property type="term" value="F:DNA strand exchange activity"/>
    <property type="evidence" value="ECO:0007669"/>
    <property type="project" value="InterPro"/>
</dbReference>
<dbReference type="PROSITE" id="PS51736">
    <property type="entry name" value="RECOMBINASES_3"/>
    <property type="match status" value="1"/>
</dbReference>
<keyword evidence="3" id="KW-0233">DNA recombination</keyword>
<evidence type="ECO:0000256" key="1">
    <source>
        <dbReference type="ARBA" id="ARBA00022908"/>
    </source>
</evidence>
<comment type="caution">
    <text evidence="7">The sequence shown here is derived from an EMBL/GenBank/DDBJ whole genome shotgun (WGS) entry which is preliminary data.</text>
</comment>
<protein>
    <submittedName>
        <fullName evidence="7">DNA recombinase</fullName>
    </submittedName>
</protein>
<dbReference type="CDD" id="cd00338">
    <property type="entry name" value="Ser_Recombinase"/>
    <property type="match status" value="1"/>
</dbReference>
<dbReference type="PROSITE" id="PS51737">
    <property type="entry name" value="RECOMBINASE_DNA_BIND"/>
    <property type="match status" value="1"/>
</dbReference>
<evidence type="ECO:0000259" key="5">
    <source>
        <dbReference type="PROSITE" id="PS51736"/>
    </source>
</evidence>
<dbReference type="InterPro" id="IPR036162">
    <property type="entry name" value="Resolvase-like_N_sf"/>
</dbReference>
<dbReference type="GO" id="GO:0003677">
    <property type="term" value="F:DNA binding"/>
    <property type="evidence" value="ECO:0007669"/>
    <property type="project" value="UniProtKB-KW"/>
</dbReference>
<dbReference type="EMBL" id="AUZX01009629">
    <property type="protein sequence ID" value="EQD51158.1"/>
    <property type="molecule type" value="Genomic_DNA"/>
</dbReference>
<dbReference type="Gene3D" id="3.40.50.1390">
    <property type="entry name" value="Resolvase, N-terminal catalytic domain"/>
    <property type="match status" value="1"/>
</dbReference>
<dbReference type="Pfam" id="PF07508">
    <property type="entry name" value="Recombinase"/>
    <property type="match status" value="1"/>
</dbReference>
<evidence type="ECO:0000313" key="7">
    <source>
        <dbReference type="EMBL" id="EQD51158.1"/>
    </source>
</evidence>
<feature type="domain" description="Recombinase" evidence="6">
    <location>
        <begin position="157"/>
        <end position="290"/>
    </location>
</feature>
<gene>
    <name evidence="7" type="ORF">B1A_13173</name>
</gene>
<feature type="domain" description="Resolvase/invertase-type recombinase catalytic" evidence="5">
    <location>
        <begin position="3"/>
        <end position="149"/>
    </location>
</feature>
<proteinExistence type="predicted"/>
<dbReference type="Gene3D" id="3.90.1750.20">
    <property type="entry name" value="Putative Large Serine Recombinase, Chain B, Domain 2"/>
    <property type="match status" value="1"/>
</dbReference>
<reference evidence="7" key="1">
    <citation type="submission" date="2013-08" db="EMBL/GenBank/DDBJ databases">
        <authorList>
            <person name="Mendez C."/>
            <person name="Richter M."/>
            <person name="Ferrer M."/>
            <person name="Sanchez J."/>
        </authorList>
    </citation>
    <scope>NUCLEOTIDE SEQUENCE</scope>
</reference>
<dbReference type="PROSITE" id="PS00397">
    <property type="entry name" value="RECOMBINASES_1"/>
    <property type="match status" value="1"/>
</dbReference>
<dbReference type="InterPro" id="IPR006119">
    <property type="entry name" value="Resolv_N"/>
</dbReference>
<reference evidence="7" key="2">
    <citation type="journal article" date="2014" name="ISME J.">
        <title>Microbial stratification in low pH oxic and suboxic macroscopic growths along an acid mine drainage.</title>
        <authorList>
            <person name="Mendez-Garcia C."/>
            <person name="Mesa V."/>
            <person name="Sprenger R.R."/>
            <person name="Richter M."/>
            <person name="Diez M.S."/>
            <person name="Solano J."/>
            <person name="Bargiela R."/>
            <person name="Golyshina O.V."/>
            <person name="Manteca A."/>
            <person name="Ramos J.L."/>
            <person name="Gallego J.R."/>
            <person name="Llorente I."/>
            <person name="Martins Dos Santos V.A."/>
            <person name="Jensen O.N."/>
            <person name="Pelaez A.I."/>
            <person name="Sanchez J."/>
            <person name="Ferrer M."/>
        </authorList>
    </citation>
    <scope>NUCLEOTIDE SEQUENCE</scope>
</reference>
<keyword evidence="1" id="KW-0229">DNA integration</keyword>
<dbReference type="InterPro" id="IPR050639">
    <property type="entry name" value="SSR_resolvase"/>
</dbReference>
<dbReference type="AlphaFoldDB" id="T1A2R1"/>
<evidence type="ECO:0000256" key="4">
    <source>
        <dbReference type="SAM" id="MobiDB-lite"/>
    </source>
</evidence>